<keyword evidence="2" id="KW-1185">Reference proteome</keyword>
<dbReference type="EMBL" id="JBBKXZ010000002">
    <property type="protein sequence ID" value="MFD3394160.1"/>
    <property type="molecule type" value="Genomic_DNA"/>
</dbReference>
<sequence length="175" mass="19557">MEEPIINRVNQSGLIQLDLETMRTPGDRIFFDLAPLLFMGLALKEKEYREFLAGHDWSAYQDKFVAIGCTADAIIPTWAYMLAATYLNPVARLAIFGNLADLEKTLYLSKIESIDAAEFQDTRIVIKGCSKESVPTDAYVALMQKLQPVAKSIFFGEPCSTVPLFKKAVQPKNNS</sequence>
<dbReference type="InterPro" id="IPR018914">
    <property type="entry name" value="DUF2480"/>
</dbReference>
<proteinExistence type="predicted"/>
<evidence type="ECO:0000313" key="2">
    <source>
        <dbReference type="Proteomes" id="UP001598138"/>
    </source>
</evidence>
<dbReference type="Proteomes" id="UP001598138">
    <property type="component" value="Unassembled WGS sequence"/>
</dbReference>
<name>A0ABW6DB75_9BACT</name>
<protein>
    <submittedName>
        <fullName evidence="1">DUF2480 family protein</fullName>
    </submittedName>
</protein>
<organism evidence="1 2">
    <name type="scientific">Aquirufa avitistagni</name>
    <dbReference type="NCBI Taxonomy" id="3104728"/>
    <lineage>
        <taxon>Bacteria</taxon>
        <taxon>Pseudomonadati</taxon>
        <taxon>Bacteroidota</taxon>
        <taxon>Cytophagia</taxon>
        <taxon>Cytophagales</taxon>
        <taxon>Flectobacillaceae</taxon>
        <taxon>Aquirufa</taxon>
    </lineage>
</organism>
<accession>A0ABW6DB75</accession>
<evidence type="ECO:0000313" key="1">
    <source>
        <dbReference type="EMBL" id="MFD3394160.1"/>
    </source>
</evidence>
<comment type="caution">
    <text evidence="1">The sequence shown here is derived from an EMBL/GenBank/DDBJ whole genome shotgun (WGS) entry which is preliminary data.</text>
</comment>
<gene>
    <name evidence="1" type="ORF">U0R10_05975</name>
</gene>
<dbReference type="RefSeq" id="WP_377983045.1">
    <property type="nucleotide sequence ID" value="NZ_JBBKXZ010000002.1"/>
</dbReference>
<dbReference type="Pfam" id="PF10652">
    <property type="entry name" value="DUF2480"/>
    <property type="match status" value="1"/>
</dbReference>
<reference evidence="1 2" key="1">
    <citation type="submission" date="2024-03" db="EMBL/GenBank/DDBJ databases">
        <title>Aquirufa genome sequencing.</title>
        <authorList>
            <person name="Pitt A."/>
            <person name="Hahn M.W."/>
        </authorList>
    </citation>
    <scope>NUCLEOTIDE SEQUENCE [LARGE SCALE GENOMIC DNA]</scope>
    <source>
        <strain evidence="1 2">OSTEICH-129V</strain>
    </source>
</reference>